<evidence type="ECO:0000256" key="3">
    <source>
        <dbReference type="ARBA" id="ARBA00023015"/>
    </source>
</evidence>
<proteinExistence type="inferred from homology"/>
<evidence type="ECO:0000256" key="4">
    <source>
        <dbReference type="ARBA" id="ARBA00023125"/>
    </source>
</evidence>
<keyword evidence="9" id="KW-1185">Reference proteome</keyword>
<dbReference type="InterPro" id="IPR001867">
    <property type="entry name" value="OmpR/PhoB-type_DNA-bd"/>
</dbReference>
<dbReference type="PANTHER" id="PTHR35807">
    <property type="entry name" value="TRANSCRIPTIONAL REGULATOR REDD-RELATED"/>
    <property type="match status" value="1"/>
</dbReference>
<evidence type="ECO:0000256" key="1">
    <source>
        <dbReference type="ARBA" id="ARBA00005820"/>
    </source>
</evidence>
<dbReference type="InterPro" id="IPR005158">
    <property type="entry name" value="BTAD"/>
</dbReference>
<dbReference type="Pfam" id="PF03704">
    <property type="entry name" value="BTAD"/>
    <property type="match status" value="1"/>
</dbReference>
<comment type="similarity">
    <text evidence="1">Belongs to the AfsR/DnrI/RedD regulatory family.</text>
</comment>
<dbReference type="InterPro" id="IPR051677">
    <property type="entry name" value="AfsR-DnrI-RedD_regulator"/>
</dbReference>
<feature type="domain" description="OmpR/PhoB-type" evidence="7">
    <location>
        <begin position="1"/>
        <end position="100"/>
    </location>
</feature>
<keyword evidence="5" id="KW-0804">Transcription</keyword>
<dbReference type="InterPro" id="IPR011990">
    <property type="entry name" value="TPR-like_helical_dom_sf"/>
</dbReference>
<dbReference type="SUPFAM" id="SSF46894">
    <property type="entry name" value="C-terminal effector domain of the bipartite response regulators"/>
    <property type="match status" value="1"/>
</dbReference>
<dbReference type="Gene3D" id="1.25.40.10">
    <property type="entry name" value="Tetratricopeptide repeat domain"/>
    <property type="match status" value="1"/>
</dbReference>
<dbReference type="Proteomes" id="UP001183610">
    <property type="component" value="Unassembled WGS sequence"/>
</dbReference>
<organism evidence="8 9">
    <name type="scientific">Streptomyces evansiae</name>
    <dbReference type="NCBI Taxonomy" id="3075535"/>
    <lineage>
        <taxon>Bacteria</taxon>
        <taxon>Bacillati</taxon>
        <taxon>Actinomycetota</taxon>
        <taxon>Actinomycetes</taxon>
        <taxon>Kitasatosporales</taxon>
        <taxon>Streptomycetaceae</taxon>
        <taxon>Streptomyces</taxon>
    </lineage>
</organism>
<dbReference type="CDD" id="cd15831">
    <property type="entry name" value="BTAD"/>
    <property type="match status" value="1"/>
</dbReference>
<keyword evidence="3" id="KW-0805">Transcription regulation</keyword>
<accession>A0ABU2QYH6</accession>
<evidence type="ECO:0000256" key="6">
    <source>
        <dbReference type="PROSITE-ProRule" id="PRU01091"/>
    </source>
</evidence>
<evidence type="ECO:0000313" key="8">
    <source>
        <dbReference type="EMBL" id="MDT0408545.1"/>
    </source>
</evidence>
<keyword evidence="2" id="KW-0902">Two-component regulatory system</keyword>
<evidence type="ECO:0000256" key="2">
    <source>
        <dbReference type="ARBA" id="ARBA00023012"/>
    </source>
</evidence>
<feature type="DNA-binding region" description="OmpR/PhoB-type" evidence="6">
    <location>
        <begin position="1"/>
        <end position="100"/>
    </location>
</feature>
<dbReference type="InterPro" id="IPR036388">
    <property type="entry name" value="WH-like_DNA-bd_sf"/>
</dbReference>
<dbReference type="RefSeq" id="WP_010266711.1">
    <property type="nucleotide sequence ID" value="NZ_JAVRET010000008.1"/>
</dbReference>
<dbReference type="PROSITE" id="PS51755">
    <property type="entry name" value="OMPR_PHOB"/>
    <property type="match status" value="1"/>
</dbReference>
<protein>
    <submittedName>
        <fullName evidence="8">AfsR/SARP family transcriptional regulator</fullName>
    </submittedName>
</protein>
<dbReference type="EMBL" id="JAVRET010000008">
    <property type="protein sequence ID" value="MDT0408545.1"/>
    <property type="molecule type" value="Genomic_DNA"/>
</dbReference>
<dbReference type="SUPFAM" id="SSF48452">
    <property type="entry name" value="TPR-like"/>
    <property type="match status" value="1"/>
</dbReference>
<dbReference type="SMART" id="SM01043">
    <property type="entry name" value="BTAD"/>
    <property type="match status" value="1"/>
</dbReference>
<comment type="caution">
    <text evidence="8">The sequence shown here is derived from an EMBL/GenBank/DDBJ whole genome shotgun (WGS) entry which is preliminary data.</text>
</comment>
<evidence type="ECO:0000256" key="5">
    <source>
        <dbReference type="ARBA" id="ARBA00023163"/>
    </source>
</evidence>
<name>A0ABU2QYH6_9ACTN</name>
<evidence type="ECO:0000259" key="7">
    <source>
        <dbReference type="PROSITE" id="PS51755"/>
    </source>
</evidence>
<reference evidence="9" key="1">
    <citation type="submission" date="2023-07" db="EMBL/GenBank/DDBJ databases">
        <title>30 novel species of actinomycetes from the DSMZ collection.</title>
        <authorList>
            <person name="Nouioui I."/>
        </authorList>
    </citation>
    <scope>NUCLEOTIDE SEQUENCE [LARGE SCALE GENOMIC DNA]</scope>
    <source>
        <strain evidence="9">DSM 41979</strain>
    </source>
</reference>
<dbReference type="InterPro" id="IPR016032">
    <property type="entry name" value="Sig_transdc_resp-reg_C-effctor"/>
</dbReference>
<dbReference type="PANTHER" id="PTHR35807:SF1">
    <property type="entry name" value="TRANSCRIPTIONAL REGULATOR REDD"/>
    <property type="match status" value="1"/>
</dbReference>
<evidence type="ECO:0000313" key="9">
    <source>
        <dbReference type="Proteomes" id="UP001183610"/>
    </source>
</evidence>
<dbReference type="Gene3D" id="1.10.10.10">
    <property type="entry name" value="Winged helix-like DNA-binding domain superfamily/Winged helix DNA-binding domain"/>
    <property type="match status" value="1"/>
</dbReference>
<keyword evidence="4 6" id="KW-0238">DNA-binding</keyword>
<sequence length="282" mass="31153">MEIKYMGQLTMRWEGREKLPSARKPRTVLALLLLNDKTPVTTSALITELWGENPPRSALTTLQTYILQLRKCLAAMSGRSLACISEKTLVTWPCGYLLRLPADATSDVAEFRRFAREGREAERRGHLAEAVRSYRAALALSQGPLFADIEHGPLLRAEAVRMEECRLSLVERSIEGDLLLGRHREVVSELSALVAQYPYHEQLTGQLMVALVRCGRRQDALAVHQRLRARMVEDLGLEPSSHLRALQSAVLSGEPLPGPPGTGGEIPTPYAGAFATAARSHD</sequence>
<dbReference type="Pfam" id="PF00486">
    <property type="entry name" value="Trans_reg_C"/>
    <property type="match status" value="1"/>
</dbReference>
<gene>
    <name evidence="8" type="ORF">RM698_05680</name>
</gene>